<dbReference type="Pfam" id="PF13472">
    <property type="entry name" value="Lipase_GDSL_2"/>
    <property type="match status" value="1"/>
</dbReference>
<dbReference type="KEGG" id="sgbi:P3F81_02210"/>
<dbReference type="PANTHER" id="PTHR30383:SF29">
    <property type="entry name" value="SGNH HYDROLASE-TYPE ESTERASE DOMAIN-CONTAINING PROTEIN"/>
    <property type="match status" value="1"/>
</dbReference>
<dbReference type="Proteomes" id="UP001243623">
    <property type="component" value="Chromosome"/>
</dbReference>
<gene>
    <name evidence="2" type="ORF">P3F81_02210</name>
</gene>
<dbReference type="RefSeq" id="WP_309320583.1">
    <property type="nucleotide sequence ID" value="NZ_CP120678.1"/>
</dbReference>
<reference evidence="2" key="1">
    <citation type="submission" date="2023-03" db="EMBL/GenBank/DDBJ databases">
        <title>Selenobaculum gbiensis gen. nov. sp. nov., a new bacterium isolated from the gut microbiota of IBD patient.</title>
        <authorList>
            <person name="Yeo S."/>
            <person name="Park H."/>
            <person name="Huh C.S."/>
        </authorList>
    </citation>
    <scope>NUCLEOTIDE SEQUENCE</scope>
    <source>
        <strain evidence="2">ICN-92133</strain>
    </source>
</reference>
<name>A0A9Y2EU52_9FIRM</name>
<proteinExistence type="predicted"/>
<dbReference type="InterPro" id="IPR036514">
    <property type="entry name" value="SGNH_hydro_sf"/>
</dbReference>
<evidence type="ECO:0000313" key="2">
    <source>
        <dbReference type="EMBL" id="WIW71165.1"/>
    </source>
</evidence>
<organism evidence="2 3">
    <name type="scientific">Selenobaculum gibii</name>
    <dbReference type="NCBI Taxonomy" id="3054208"/>
    <lineage>
        <taxon>Bacteria</taxon>
        <taxon>Bacillati</taxon>
        <taxon>Bacillota</taxon>
        <taxon>Negativicutes</taxon>
        <taxon>Selenomonadales</taxon>
        <taxon>Selenomonadaceae</taxon>
        <taxon>Selenobaculum</taxon>
    </lineage>
</organism>
<dbReference type="AlphaFoldDB" id="A0A9Y2EU52"/>
<dbReference type="EMBL" id="CP120678">
    <property type="protein sequence ID" value="WIW71165.1"/>
    <property type="molecule type" value="Genomic_DNA"/>
</dbReference>
<dbReference type="SUPFAM" id="SSF52266">
    <property type="entry name" value="SGNH hydrolase"/>
    <property type="match status" value="1"/>
</dbReference>
<protein>
    <submittedName>
        <fullName evidence="2">GDSL-type esterase/lipase family protein</fullName>
    </submittedName>
</protein>
<feature type="domain" description="SGNH hydrolase-type esterase" evidence="1">
    <location>
        <begin position="52"/>
        <end position="251"/>
    </location>
</feature>
<sequence length="267" mass="29690">MIFIIFMKEACIFMRLKKSITVGLVIMLILALSGTICLASEGGAGEKIRIMCYGDSNTWGFTQRPNVKRYPSDVRWTGVLQNNLGNDYQIIEEGLSSRTAGIDDYKNGLNEYIQYDMNFNGRPTLLPLLKSHIPLDVVVIMLGTNDFKVKFRQTPEMVAESMDKLVKLVTNSVDPEQEWYGYSVPKVLIVAPTPLNATKESFAANNGPSHELAKLYEKVAQANGVDFFDAGKVVPVPGMKDGIHLTANQHKILGDALTQKIRSMLNE</sequence>
<dbReference type="PANTHER" id="PTHR30383">
    <property type="entry name" value="THIOESTERASE 1/PROTEASE 1/LYSOPHOSPHOLIPASE L1"/>
    <property type="match status" value="1"/>
</dbReference>
<keyword evidence="3" id="KW-1185">Reference proteome</keyword>
<evidence type="ECO:0000313" key="3">
    <source>
        <dbReference type="Proteomes" id="UP001243623"/>
    </source>
</evidence>
<accession>A0A9Y2EU52</accession>
<dbReference type="InterPro" id="IPR013830">
    <property type="entry name" value="SGNH_hydro"/>
</dbReference>
<evidence type="ECO:0000259" key="1">
    <source>
        <dbReference type="Pfam" id="PF13472"/>
    </source>
</evidence>
<dbReference type="Gene3D" id="3.40.50.1110">
    <property type="entry name" value="SGNH hydrolase"/>
    <property type="match status" value="1"/>
</dbReference>
<dbReference type="InterPro" id="IPR051532">
    <property type="entry name" value="Ester_Hydrolysis_Enzymes"/>
</dbReference>